<dbReference type="eggNOG" id="COG2176">
    <property type="taxonomic scope" value="Bacteria"/>
</dbReference>
<feature type="domain" description="BRCT" evidence="8">
    <location>
        <begin position="240"/>
        <end position="340"/>
    </location>
</feature>
<proteinExistence type="predicted"/>
<dbReference type="InterPro" id="IPR013520">
    <property type="entry name" value="Ribonucl_H"/>
</dbReference>
<keyword evidence="6" id="KW-0239">DNA-directed DNA polymerase</keyword>
<evidence type="ECO:0000313" key="10">
    <source>
        <dbReference type="Proteomes" id="UP000051647"/>
    </source>
</evidence>
<keyword evidence="2" id="KW-0548">Nucleotidyltransferase</keyword>
<dbReference type="PATRIC" id="fig|1423815.3.peg.523"/>
<dbReference type="SUPFAM" id="SSF53098">
    <property type="entry name" value="Ribonuclease H-like"/>
    <property type="match status" value="1"/>
</dbReference>
<organism evidence="9 10">
    <name type="scientific">Companilactobacillus versmoldensis DSM 14857 = KCTC 3814</name>
    <dbReference type="NCBI Taxonomy" id="1423815"/>
    <lineage>
        <taxon>Bacteria</taxon>
        <taxon>Bacillati</taxon>
        <taxon>Bacillota</taxon>
        <taxon>Bacilli</taxon>
        <taxon>Lactobacillales</taxon>
        <taxon>Lactobacillaceae</taxon>
        <taxon>Companilactobacillus</taxon>
    </lineage>
</organism>
<dbReference type="CDD" id="cd06127">
    <property type="entry name" value="DEDDh"/>
    <property type="match status" value="1"/>
</dbReference>
<dbReference type="InterPro" id="IPR001357">
    <property type="entry name" value="BRCT_dom"/>
</dbReference>
<dbReference type="GO" id="GO:0008408">
    <property type="term" value="F:3'-5' exonuclease activity"/>
    <property type="evidence" value="ECO:0007669"/>
    <property type="project" value="TreeGrafter"/>
</dbReference>
<keyword evidence="5" id="KW-0378">Hydrolase</keyword>
<evidence type="ECO:0000256" key="7">
    <source>
        <dbReference type="ARBA" id="ARBA00070925"/>
    </source>
</evidence>
<evidence type="ECO:0000256" key="1">
    <source>
        <dbReference type="ARBA" id="ARBA00022679"/>
    </source>
</evidence>
<dbReference type="FunFam" id="3.30.420.10:FF:000045">
    <property type="entry name" value="3'-5' exonuclease DinG"/>
    <property type="match status" value="1"/>
</dbReference>
<protein>
    <recommendedName>
        <fullName evidence="7">DNA polymerase III polC-type</fullName>
    </recommendedName>
</protein>
<evidence type="ECO:0000259" key="8">
    <source>
        <dbReference type="PROSITE" id="PS50172"/>
    </source>
</evidence>
<keyword evidence="5" id="KW-0269">Exonuclease</keyword>
<dbReference type="InterPro" id="IPR012337">
    <property type="entry name" value="RNaseH-like_sf"/>
</dbReference>
<sequence length="340" mass="38819">MEKSINIAEIAPGLYSIIKSGSTAKNRKVIRDKGQSLLEFPSDYTLIDIETTGLDPRYDRIIEMSALKVRQNEVVGKFNYLVKYPDDNSVPFEITNITGISEDMILNDGVIMDDILKKYVDFIDKDLIVGFNVNFDINFIYDLSIEKINHKFKNDFVDVMRIARKYYPQERHNRLRDCIERIGIKREQAHRGLRDCIDTKEVLDYFNENSSLDIFEKSKAIQKQHSINLSKLKPEYALVDSSNPFFQTYVCFTGKLDSLVRREAAQLVTNLGAIAQNGVTKKTNFLILGDTAYSLHGKGTTTTKLIKAKKIIAAGENLQIISETVFIDMLKDCMKERDVG</sequence>
<dbReference type="Pfam" id="PF00929">
    <property type="entry name" value="RNase_T"/>
    <property type="match status" value="1"/>
</dbReference>
<dbReference type="EMBL" id="AZFA01000013">
    <property type="protein sequence ID" value="KRL66640.1"/>
    <property type="molecule type" value="Genomic_DNA"/>
</dbReference>
<gene>
    <name evidence="9" type="ORF">FC27_GL000515</name>
</gene>
<dbReference type="InterPro" id="IPR036420">
    <property type="entry name" value="BRCT_dom_sf"/>
</dbReference>
<dbReference type="Proteomes" id="UP000051647">
    <property type="component" value="Unassembled WGS sequence"/>
</dbReference>
<dbReference type="eggNOG" id="COG0272">
    <property type="taxonomic scope" value="Bacteria"/>
</dbReference>
<dbReference type="STRING" id="1423815.FC27_GL000515"/>
<reference evidence="9 10" key="1">
    <citation type="journal article" date="2015" name="Genome Announc.">
        <title>Expanding the biotechnology potential of lactobacilli through comparative genomics of 213 strains and associated genera.</title>
        <authorList>
            <person name="Sun Z."/>
            <person name="Harris H.M."/>
            <person name="McCann A."/>
            <person name="Guo C."/>
            <person name="Argimon S."/>
            <person name="Zhang W."/>
            <person name="Yang X."/>
            <person name="Jeffery I.B."/>
            <person name="Cooney J.C."/>
            <person name="Kagawa T.F."/>
            <person name="Liu W."/>
            <person name="Song Y."/>
            <person name="Salvetti E."/>
            <person name="Wrobel A."/>
            <person name="Rasinkangas P."/>
            <person name="Parkhill J."/>
            <person name="Rea M.C."/>
            <person name="O'Sullivan O."/>
            <person name="Ritari J."/>
            <person name="Douillard F.P."/>
            <person name="Paul Ross R."/>
            <person name="Yang R."/>
            <person name="Briner A.E."/>
            <person name="Felis G.E."/>
            <person name="de Vos W.M."/>
            <person name="Barrangou R."/>
            <person name="Klaenhammer T.R."/>
            <person name="Caufield P.W."/>
            <person name="Cui Y."/>
            <person name="Zhang H."/>
            <person name="O'Toole P.W."/>
        </authorList>
    </citation>
    <scope>NUCLEOTIDE SEQUENCE [LARGE SCALE GENOMIC DNA]</scope>
    <source>
        <strain evidence="9 10">DSM 14857</strain>
    </source>
</reference>
<dbReference type="CDD" id="cd17748">
    <property type="entry name" value="BRCT_DNA_ligase_like"/>
    <property type="match status" value="1"/>
</dbReference>
<dbReference type="Pfam" id="PF00533">
    <property type="entry name" value="BRCT"/>
    <property type="match status" value="1"/>
</dbReference>
<keyword evidence="3" id="KW-0235">DNA replication</keyword>
<dbReference type="SMART" id="SM00479">
    <property type="entry name" value="EXOIII"/>
    <property type="match status" value="1"/>
</dbReference>
<name>A0A0R1SC38_9LACO</name>
<evidence type="ECO:0000256" key="6">
    <source>
        <dbReference type="ARBA" id="ARBA00022932"/>
    </source>
</evidence>
<keyword evidence="1" id="KW-0808">Transferase</keyword>
<dbReference type="InterPro" id="IPR036397">
    <property type="entry name" value="RNaseH_sf"/>
</dbReference>
<comment type="caution">
    <text evidence="9">The sequence shown here is derived from an EMBL/GenBank/DDBJ whole genome shotgun (WGS) entry which is preliminary data.</text>
</comment>
<dbReference type="Gene3D" id="3.30.420.10">
    <property type="entry name" value="Ribonuclease H-like superfamily/Ribonuclease H"/>
    <property type="match status" value="1"/>
</dbReference>
<dbReference type="SUPFAM" id="SSF52113">
    <property type="entry name" value="BRCT domain"/>
    <property type="match status" value="1"/>
</dbReference>
<evidence type="ECO:0000313" key="9">
    <source>
        <dbReference type="EMBL" id="KRL66640.1"/>
    </source>
</evidence>
<evidence type="ECO:0000256" key="4">
    <source>
        <dbReference type="ARBA" id="ARBA00022722"/>
    </source>
</evidence>
<dbReference type="OrthoDB" id="9776650at2"/>
<accession>A0A0R1SC38</accession>
<dbReference type="PANTHER" id="PTHR30231">
    <property type="entry name" value="DNA POLYMERASE III SUBUNIT EPSILON"/>
    <property type="match status" value="1"/>
</dbReference>
<dbReference type="PROSITE" id="PS50172">
    <property type="entry name" value="BRCT"/>
    <property type="match status" value="1"/>
</dbReference>
<keyword evidence="4" id="KW-0540">Nuclease</keyword>
<dbReference type="Gene3D" id="3.40.50.10190">
    <property type="entry name" value="BRCT domain"/>
    <property type="match status" value="1"/>
</dbReference>
<dbReference type="GO" id="GO:0045004">
    <property type="term" value="P:DNA replication proofreading"/>
    <property type="evidence" value="ECO:0007669"/>
    <property type="project" value="TreeGrafter"/>
</dbReference>
<evidence type="ECO:0000256" key="3">
    <source>
        <dbReference type="ARBA" id="ARBA00022705"/>
    </source>
</evidence>
<dbReference type="PANTHER" id="PTHR30231:SF41">
    <property type="entry name" value="DNA POLYMERASE III SUBUNIT EPSILON"/>
    <property type="match status" value="1"/>
</dbReference>
<dbReference type="GO" id="GO:0003887">
    <property type="term" value="F:DNA-directed DNA polymerase activity"/>
    <property type="evidence" value="ECO:0007669"/>
    <property type="project" value="UniProtKB-KW"/>
</dbReference>
<dbReference type="GO" id="GO:0005829">
    <property type="term" value="C:cytosol"/>
    <property type="evidence" value="ECO:0007669"/>
    <property type="project" value="TreeGrafter"/>
</dbReference>
<evidence type="ECO:0000256" key="5">
    <source>
        <dbReference type="ARBA" id="ARBA00022839"/>
    </source>
</evidence>
<keyword evidence="10" id="KW-1185">Reference proteome</keyword>
<dbReference type="GO" id="GO:0003676">
    <property type="term" value="F:nucleic acid binding"/>
    <property type="evidence" value="ECO:0007669"/>
    <property type="project" value="InterPro"/>
</dbReference>
<evidence type="ECO:0000256" key="2">
    <source>
        <dbReference type="ARBA" id="ARBA00022695"/>
    </source>
</evidence>
<dbReference type="RefSeq" id="WP_010624519.1">
    <property type="nucleotide sequence ID" value="NZ_AZFA01000013.1"/>
</dbReference>
<dbReference type="AlphaFoldDB" id="A0A0R1SC38"/>